<gene>
    <name evidence="1" type="ORF">E2C01_058846</name>
</gene>
<name>A0A5B7H492_PORTR</name>
<evidence type="ECO:0000313" key="2">
    <source>
        <dbReference type="Proteomes" id="UP000324222"/>
    </source>
</evidence>
<dbReference type="AlphaFoldDB" id="A0A5B7H492"/>
<keyword evidence="2" id="KW-1185">Reference proteome</keyword>
<proteinExistence type="predicted"/>
<evidence type="ECO:0000313" key="1">
    <source>
        <dbReference type="EMBL" id="MPC64726.1"/>
    </source>
</evidence>
<sequence length="150" mass="17500">MALVTHYQDSHDITRRNTRDNLAGPLWNVEIVLVREQGVSEYEIWTCVSEFLKVLSFHQEMALYSYIHGPAFRRALLLQRLLSKAAVMMEQVFSYVSPADDVEISFPCVPEHRTQVFRSPMYTACLLHSSLSEWSYTHLKSTVPTVYEWR</sequence>
<protein>
    <submittedName>
        <fullName evidence="1">Uncharacterized protein</fullName>
    </submittedName>
</protein>
<organism evidence="1 2">
    <name type="scientific">Portunus trituberculatus</name>
    <name type="common">Swimming crab</name>
    <name type="synonym">Neptunus trituberculatus</name>
    <dbReference type="NCBI Taxonomy" id="210409"/>
    <lineage>
        <taxon>Eukaryota</taxon>
        <taxon>Metazoa</taxon>
        <taxon>Ecdysozoa</taxon>
        <taxon>Arthropoda</taxon>
        <taxon>Crustacea</taxon>
        <taxon>Multicrustacea</taxon>
        <taxon>Malacostraca</taxon>
        <taxon>Eumalacostraca</taxon>
        <taxon>Eucarida</taxon>
        <taxon>Decapoda</taxon>
        <taxon>Pleocyemata</taxon>
        <taxon>Brachyura</taxon>
        <taxon>Eubrachyura</taxon>
        <taxon>Portunoidea</taxon>
        <taxon>Portunidae</taxon>
        <taxon>Portuninae</taxon>
        <taxon>Portunus</taxon>
    </lineage>
</organism>
<comment type="caution">
    <text evidence="1">The sequence shown here is derived from an EMBL/GenBank/DDBJ whole genome shotgun (WGS) entry which is preliminary data.</text>
</comment>
<dbReference type="EMBL" id="VSRR010022496">
    <property type="protein sequence ID" value="MPC64726.1"/>
    <property type="molecule type" value="Genomic_DNA"/>
</dbReference>
<reference evidence="1 2" key="1">
    <citation type="submission" date="2019-05" db="EMBL/GenBank/DDBJ databases">
        <title>Another draft genome of Portunus trituberculatus and its Hox gene families provides insights of decapod evolution.</title>
        <authorList>
            <person name="Jeong J.-H."/>
            <person name="Song I."/>
            <person name="Kim S."/>
            <person name="Choi T."/>
            <person name="Kim D."/>
            <person name="Ryu S."/>
            <person name="Kim W."/>
        </authorList>
    </citation>
    <scope>NUCLEOTIDE SEQUENCE [LARGE SCALE GENOMIC DNA]</scope>
    <source>
        <tissue evidence="1">Muscle</tissue>
    </source>
</reference>
<dbReference type="Proteomes" id="UP000324222">
    <property type="component" value="Unassembled WGS sequence"/>
</dbReference>
<accession>A0A5B7H492</accession>